<dbReference type="Proteomes" id="UP001500831">
    <property type="component" value="Unassembled WGS sequence"/>
</dbReference>
<dbReference type="RefSeq" id="WP_344968024.1">
    <property type="nucleotide sequence ID" value="NZ_BAAAVI010000004.1"/>
</dbReference>
<comment type="caution">
    <text evidence="1">The sequence shown here is derived from an EMBL/GenBank/DDBJ whole genome shotgun (WGS) entry which is preliminary data.</text>
</comment>
<evidence type="ECO:0000313" key="2">
    <source>
        <dbReference type="Proteomes" id="UP001500831"/>
    </source>
</evidence>
<reference evidence="1 2" key="1">
    <citation type="journal article" date="2019" name="Int. J. Syst. Evol. Microbiol.">
        <title>The Global Catalogue of Microorganisms (GCM) 10K type strain sequencing project: providing services to taxonomists for standard genome sequencing and annotation.</title>
        <authorList>
            <consortium name="The Broad Institute Genomics Platform"/>
            <consortium name="The Broad Institute Genome Sequencing Center for Infectious Disease"/>
            <person name="Wu L."/>
            <person name="Ma J."/>
        </authorList>
    </citation>
    <scope>NUCLEOTIDE SEQUENCE [LARGE SCALE GENOMIC DNA]</scope>
    <source>
        <strain evidence="1 2">JCM 6242</strain>
    </source>
</reference>
<keyword evidence="2" id="KW-1185">Reference proteome</keyword>
<accession>A0ABN3VS22</accession>
<organism evidence="1 2">
    <name type="scientific">Streptosporangium fragile</name>
    <dbReference type="NCBI Taxonomy" id="46186"/>
    <lineage>
        <taxon>Bacteria</taxon>
        <taxon>Bacillati</taxon>
        <taxon>Actinomycetota</taxon>
        <taxon>Actinomycetes</taxon>
        <taxon>Streptosporangiales</taxon>
        <taxon>Streptosporangiaceae</taxon>
        <taxon>Streptosporangium</taxon>
    </lineage>
</organism>
<name>A0ABN3VS22_9ACTN</name>
<protein>
    <submittedName>
        <fullName evidence="1">Uncharacterized protein</fullName>
    </submittedName>
</protein>
<evidence type="ECO:0000313" key="1">
    <source>
        <dbReference type="EMBL" id="GAA2851054.1"/>
    </source>
</evidence>
<proteinExistence type="predicted"/>
<dbReference type="EMBL" id="BAAAVI010000004">
    <property type="protein sequence ID" value="GAA2851054.1"/>
    <property type="molecule type" value="Genomic_DNA"/>
</dbReference>
<gene>
    <name evidence="1" type="ORF">GCM10010517_08610</name>
</gene>
<sequence>MNQIDFRGTIDTNDDKLVAGLLRDWLKTDALHVKIRIFGEEMRYEDDTTYLYCYGLGNPPFLLEGHTGGTLDEAVAWLRQLKDLFADRGVTCLIDYEEVDEEGTSVSGEFKLDY</sequence>